<dbReference type="Proteomes" id="UP001500879">
    <property type="component" value="Unassembled WGS sequence"/>
</dbReference>
<evidence type="ECO:0000313" key="3">
    <source>
        <dbReference type="Proteomes" id="UP001500879"/>
    </source>
</evidence>
<evidence type="ECO:0000313" key="2">
    <source>
        <dbReference type="EMBL" id="GAA0394880.1"/>
    </source>
</evidence>
<keyword evidence="3" id="KW-1185">Reference proteome</keyword>
<proteinExistence type="predicted"/>
<evidence type="ECO:0008006" key="4">
    <source>
        <dbReference type="Google" id="ProtNLM"/>
    </source>
</evidence>
<name>A0ABN0YGL4_9ACTN</name>
<feature type="compositionally biased region" description="Pro residues" evidence="1">
    <location>
        <begin position="102"/>
        <end position="111"/>
    </location>
</feature>
<dbReference type="EMBL" id="BAAABX010000014">
    <property type="protein sequence ID" value="GAA0394880.1"/>
    <property type="molecule type" value="Genomic_DNA"/>
</dbReference>
<feature type="region of interest" description="Disordered" evidence="1">
    <location>
        <begin position="90"/>
        <end position="134"/>
    </location>
</feature>
<sequence length="134" mass="14892">MATWGLIVESTVGTGDHKHTEARVLAQVKGERETALARLEVLARRYSPEHPLNHKRRRLHRSTDGFLLVVDGSWQSHAARFTVAELIEDSAWPAEPDEPKPMSIPAPPVPQPSDERDADGVPLRPAWLGRADLP</sequence>
<gene>
    <name evidence="2" type="ORF">GCM10010357_14780</name>
</gene>
<reference evidence="2 3" key="1">
    <citation type="journal article" date="2019" name="Int. J. Syst. Evol. Microbiol.">
        <title>The Global Catalogue of Microorganisms (GCM) 10K type strain sequencing project: providing services to taxonomists for standard genome sequencing and annotation.</title>
        <authorList>
            <consortium name="The Broad Institute Genomics Platform"/>
            <consortium name="The Broad Institute Genome Sequencing Center for Infectious Disease"/>
            <person name="Wu L."/>
            <person name="Ma J."/>
        </authorList>
    </citation>
    <scope>NUCLEOTIDE SEQUENCE [LARGE SCALE GENOMIC DNA]</scope>
    <source>
        <strain evidence="2 3">JCM 4788</strain>
    </source>
</reference>
<comment type="caution">
    <text evidence="2">The sequence shown here is derived from an EMBL/GenBank/DDBJ whole genome shotgun (WGS) entry which is preliminary data.</text>
</comment>
<accession>A0ABN0YGL4</accession>
<protein>
    <recommendedName>
        <fullName evidence="4">Transposase</fullName>
    </recommendedName>
</protein>
<organism evidence="2 3">
    <name type="scientific">Streptomyces luteireticuli</name>
    <dbReference type="NCBI Taxonomy" id="173858"/>
    <lineage>
        <taxon>Bacteria</taxon>
        <taxon>Bacillati</taxon>
        <taxon>Actinomycetota</taxon>
        <taxon>Actinomycetes</taxon>
        <taxon>Kitasatosporales</taxon>
        <taxon>Streptomycetaceae</taxon>
        <taxon>Streptomyces</taxon>
    </lineage>
</organism>
<evidence type="ECO:0000256" key="1">
    <source>
        <dbReference type="SAM" id="MobiDB-lite"/>
    </source>
</evidence>
<dbReference type="RefSeq" id="WP_344021179.1">
    <property type="nucleotide sequence ID" value="NZ_BAAABX010000014.1"/>
</dbReference>